<protein>
    <submittedName>
        <fullName evidence="1">Uncharacterized protein</fullName>
    </submittedName>
</protein>
<reference evidence="1 2" key="2">
    <citation type="journal article" date="2016" name="FEMS Yeast Res.">
        <title>Curation of the genome annotation of Pichia pastoris (Komagataella phaffii) CBS7435 from gene level to protein function.</title>
        <authorList>
            <person name="Valli M."/>
            <person name="Tatto N.E."/>
            <person name="Peymann A."/>
            <person name="Gruber C."/>
            <person name="Landes N."/>
            <person name="Ekker H."/>
            <person name="Thallinger G.G."/>
            <person name="Mattanovich D."/>
            <person name="Gasser B."/>
            <person name="Graf A.B."/>
        </authorList>
    </citation>
    <scope>GENOME REANNOTATION</scope>
    <source>
        <strain evidence="1 2">ATCC 76273 / CBS 7435 / CECT 11047 / NRRL Y-11430 / Wegner 21-1</strain>
    </source>
</reference>
<dbReference type="AlphaFoldDB" id="A0A1G4KQN3"/>
<name>A0A1G4KQN3_KOMPC</name>
<dbReference type="Proteomes" id="UP000006853">
    <property type="component" value="Chromosome 4"/>
</dbReference>
<evidence type="ECO:0000313" key="1">
    <source>
        <dbReference type="EMBL" id="SCV12322.1"/>
    </source>
</evidence>
<proteinExistence type="predicted"/>
<organism evidence="1 2">
    <name type="scientific">Komagataella phaffii (strain ATCC 76273 / CBS 7435 / CECT 11047 / NRRL Y-11430 / Wegner 21-1)</name>
    <name type="common">Yeast</name>
    <name type="synonym">Pichia pastoris</name>
    <dbReference type="NCBI Taxonomy" id="981350"/>
    <lineage>
        <taxon>Eukaryota</taxon>
        <taxon>Fungi</taxon>
        <taxon>Dikarya</taxon>
        <taxon>Ascomycota</taxon>
        <taxon>Saccharomycotina</taxon>
        <taxon>Pichiomycetes</taxon>
        <taxon>Pichiales</taxon>
        <taxon>Pichiaceae</taxon>
        <taxon>Komagataella</taxon>
    </lineage>
</organism>
<evidence type="ECO:0000313" key="2">
    <source>
        <dbReference type="Proteomes" id="UP000006853"/>
    </source>
</evidence>
<reference evidence="1 2" key="1">
    <citation type="journal article" date="2011" name="J. Biotechnol.">
        <title>High-quality genome sequence of Pichia pastoris CBS7435.</title>
        <authorList>
            <person name="Kuberl A."/>
            <person name="Schneider J."/>
            <person name="Thallinger G.G."/>
            <person name="Anderl I."/>
            <person name="Wibberg D."/>
            <person name="Hajek T."/>
            <person name="Jaenicke S."/>
            <person name="Brinkrolf K."/>
            <person name="Goesmann A."/>
            <person name="Szczepanowski R."/>
            <person name="Puhler A."/>
            <person name="Schwab H."/>
            <person name="Glieder A."/>
            <person name="Pichler H."/>
        </authorList>
    </citation>
    <scope>NUCLEOTIDE SEQUENCE [LARGE SCALE GENOMIC DNA]</scope>
    <source>
        <strain evidence="2">ATCC 76273 / CBS 7435 / CECT 11047 / NRRL Y-11430 / Wegner 21-1</strain>
    </source>
</reference>
<keyword evidence="2" id="KW-1185">Reference proteome</keyword>
<gene>
    <name evidence="1" type="ordered locus">PP7435_Chr4-1081</name>
</gene>
<accession>A0A1G4KQN3</accession>
<dbReference type="EMBL" id="FR839631">
    <property type="protein sequence ID" value="SCV12322.1"/>
    <property type="molecule type" value="Genomic_DNA"/>
</dbReference>
<sequence>MALSIHSSLSISIDIDTELVRFLACERFFTKVVDEVGVYSNNNLLFKKGFCKLDEYVNIGGYKLYLLRLAKSFPKQKQCWG</sequence>